<protein>
    <submittedName>
        <fullName evidence="1">F-box domain-containing protein</fullName>
    </submittedName>
</protein>
<organism evidence="1 2">
    <name type="scientific">Mycena venus</name>
    <dbReference type="NCBI Taxonomy" id="2733690"/>
    <lineage>
        <taxon>Eukaryota</taxon>
        <taxon>Fungi</taxon>
        <taxon>Dikarya</taxon>
        <taxon>Basidiomycota</taxon>
        <taxon>Agaricomycotina</taxon>
        <taxon>Agaricomycetes</taxon>
        <taxon>Agaricomycetidae</taxon>
        <taxon>Agaricales</taxon>
        <taxon>Marasmiineae</taxon>
        <taxon>Mycenaceae</taxon>
        <taxon>Mycena</taxon>
    </lineage>
</organism>
<proteinExistence type="predicted"/>
<dbReference type="InterPro" id="IPR032675">
    <property type="entry name" value="LRR_dom_sf"/>
</dbReference>
<dbReference type="Proteomes" id="UP000620124">
    <property type="component" value="Unassembled WGS sequence"/>
</dbReference>
<evidence type="ECO:0000313" key="2">
    <source>
        <dbReference type="Proteomes" id="UP000620124"/>
    </source>
</evidence>
<sequence length="664" mass="75146">MLPDEIVSEILSPALKVPDKLFADTSSVSPFATYDPSTSAYLLVCKDWLRVATPLLYHVVILRSKAQANALEKVLVRNPEFGRYIKKLRVEGGYGMAMHTILKFAPSVTDLFLSLSIYSSDGTAGLCKGLPLINPDRVIVLDPWIYKPIKNKNLADLTQTLLSCIQTWTNLKIFGFPYGSNADVGAVWPERARNLVRGLAKAHSVHTILLSSTFRSIPQFIKQLCDIPSLHLIQFEQPLGEEYYYYDDDDDDVISQITSDPRLKALACYNTFQPPKKPDVSSGFMPDIAPSLNPSFVPMESASEETREIVWKRVLFFAMYVEEFRDPAFPHWPTSSYQSRLPILCVSRYFNRLALPYIYDAPYLSIRTMPKFAKQLQQRPHLGSFIRFLFAPIGAAVTAENMLQILSHATNVESFLPRSSTGPYAARVSAEPLDMLARTTGPSLREICITLEMSTISTSLLAHFTHVRILELRGWNTISVIPDEALYALPSLHTLRIGNPSFLDVFTIMRLESLHTVVLPYVVDAPDLIKFLKAHGHRLLHFTVGTIHGDDKFKFLDLCSSLEDVQFLGECDVFQLTRETPCRSLTKIIAERLPDDFEKLSLAFFLALREIHLTQLEWPTTERDINKSKCVPIAESLLEKSIKLIDSTGKQWIPRVKSTRTRKR</sequence>
<gene>
    <name evidence="1" type="ORF">MVEN_00282000</name>
</gene>
<dbReference type="OrthoDB" id="2906982at2759"/>
<dbReference type="SUPFAM" id="SSF52058">
    <property type="entry name" value="L domain-like"/>
    <property type="match status" value="1"/>
</dbReference>
<evidence type="ECO:0000313" key="1">
    <source>
        <dbReference type="EMBL" id="KAF7369522.1"/>
    </source>
</evidence>
<keyword evidence="2" id="KW-1185">Reference proteome</keyword>
<dbReference type="AlphaFoldDB" id="A0A8H7DE13"/>
<reference evidence="1" key="1">
    <citation type="submission" date="2020-05" db="EMBL/GenBank/DDBJ databases">
        <title>Mycena genomes resolve the evolution of fungal bioluminescence.</title>
        <authorList>
            <person name="Tsai I.J."/>
        </authorList>
    </citation>
    <scope>NUCLEOTIDE SEQUENCE</scope>
    <source>
        <strain evidence="1">CCC161011</strain>
    </source>
</reference>
<comment type="caution">
    <text evidence="1">The sequence shown here is derived from an EMBL/GenBank/DDBJ whole genome shotgun (WGS) entry which is preliminary data.</text>
</comment>
<dbReference type="Gene3D" id="3.80.10.10">
    <property type="entry name" value="Ribonuclease Inhibitor"/>
    <property type="match status" value="1"/>
</dbReference>
<accession>A0A8H7DE13</accession>
<name>A0A8H7DE13_9AGAR</name>
<dbReference type="EMBL" id="JACAZI010000002">
    <property type="protein sequence ID" value="KAF7369522.1"/>
    <property type="molecule type" value="Genomic_DNA"/>
</dbReference>